<keyword evidence="11 13" id="KW-0472">Membrane</keyword>
<dbReference type="PROSITE" id="PS51384">
    <property type="entry name" value="FAD_FR"/>
    <property type="match status" value="1"/>
</dbReference>
<evidence type="ECO:0000256" key="8">
    <source>
        <dbReference type="ARBA" id="ARBA00022982"/>
    </source>
</evidence>
<keyword evidence="7" id="KW-0274">FAD</keyword>
<keyword evidence="18" id="KW-1185">Reference proteome</keyword>
<evidence type="ECO:0000256" key="4">
    <source>
        <dbReference type="ARBA" id="ARBA00022448"/>
    </source>
</evidence>
<evidence type="ECO:0000256" key="6">
    <source>
        <dbReference type="ARBA" id="ARBA00022692"/>
    </source>
</evidence>
<dbReference type="SUPFAM" id="SSF55856">
    <property type="entry name" value="Cytochrome b5-like heme/steroid binding domain"/>
    <property type="match status" value="1"/>
</dbReference>
<dbReference type="InterPro" id="IPR001433">
    <property type="entry name" value="OxRdtase_FAD/NAD-bd"/>
</dbReference>
<evidence type="ECO:0000256" key="11">
    <source>
        <dbReference type="ARBA" id="ARBA00023136"/>
    </source>
</evidence>
<evidence type="ECO:0000256" key="5">
    <source>
        <dbReference type="ARBA" id="ARBA00022630"/>
    </source>
</evidence>
<comment type="subcellular location">
    <subcellularLocation>
        <location evidence="2">Membrane</location>
    </subcellularLocation>
</comment>
<accession>A0ABR2VMB8</accession>
<dbReference type="InterPro" id="IPR039261">
    <property type="entry name" value="FNR_nucleotide-bd"/>
</dbReference>
<dbReference type="EMBL" id="JASJQH010009231">
    <property type="protein sequence ID" value="KAK9680466.1"/>
    <property type="molecule type" value="Genomic_DNA"/>
</dbReference>
<comment type="caution">
    <text evidence="17">The sequence shown here is derived from an EMBL/GenBank/DDBJ whole genome shotgun (WGS) entry which is preliminary data.</text>
</comment>
<feature type="transmembrane region" description="Helical" evidence="13">
    <location>
        <begin position="37"/>
        <end position="58"/>
    </location>
</feature>
<dbReference type="InterPro" id="IPR017927">
    <property type="entry name" value="FAD-bd_FR_type"/>
</dbReference>
<feature type="transmembrane region" description="Helical" evidence="13">
    <location>
        <begin position="9"/>
        <end position="31"/>
    </location>
</feature>
<dbReference type="InterPro" id="IPR036400">
    <property type="entry name" value="Cyt_B5-like_heme/steroid_sf"/>
</dbReference>
<evidence type="ECO:0000256" key="13">
    <source>
        <dbReference type="SAM" id="Phobius"/>
    </source>
</evidence>
<feature type="region of interest" description="Disordered" evidence="12">
    <location>
        <begin position="665"/>
        <end position="739"/>
    </location>
</feature>
<protein>
    <recommendedName>
        <fullName evidence="19">Cytochrome b5 heme-binding domain-containing protein</fullName>
    </recommendedName>
</protein>
<dbReference type="PANTHER" id="PTHR19370">
    <property type="entry name" value="NADH-CYTOCHROME B5 REDUCTASE"/>
    <property type="match status" value="1"/>
</dbReference>
<keyword evidence="4" id="KW-0813">Transport</keyword>
<evidence type="ECO:0000259" key="15">
    <source>
        <dbReference type="PROSITE" id="PS50939"/>
    </source>
</evidence>
<evidence type="ECO:0000256" key="7">
    <source>
        <dbReference type="ARBA" id="ARBA00022827"/>
    </source>
</evidence>
<dbReference type="InterPro" id="IPR001834">
    <property type="entry name" value="CBR-like"/>
</dbReference>
<dbReference type="Pfam" id="PF00173">
    <property type="entry name" value="Cyt-b5"/>
    <property type="match status" value="1"/>
</dbReference>
<dbReference type="Gene3D" id="3.10.120.10">
    <property type="entry name" value="Cytochrome b5-like heme/steroid binding domain"/>
    <property type="match status" value="1"/>
</dbReference>
<feature type="compositionally biased region" description="Basic and acidic residues" evidence="12">
    <location>
        <begin position="729"/>
        <end position="739"/>
    </location>
</feature>
<dbReference type="Proteomes" id="UP001479436">
    <property type="component" value="Unassembled WGS sequence"/>
</dbReference>
<organism evidence="17 18">
    <name type="scientific">Basidiobolus ranarum</name>
    <dbReference type="NCBI Taxonomy" id="34480"/>
    <lineage>
        <taxon>Eukaryota</taxon>
        <taxon>Fungi</taxon>
        <taxon>Fungi incertae sedis</taxon>
        <taxon>Zoopagomycota</taxon>
        <taxon>Entomophthoromycotina</taxon>
        <taxon>Basidiobolomycetes</taxon>
        <taxon>Basidiobolales</taxon>
        <taxon>Basidiobolaceae</taxon>
        <taxon>Basidiobolus</taxon>
    </lineage>
</organism>
<sequence length="739" mass="83214">MTLHRNMQIIGGISVSTLGAAAIATFTGLMSKTHGNIGLVIYACVFFQLGLGMVSLWGRENTLSVKHGITKYTKYFHRIFGTLLLLLSWTNIYLGIRAYAPEKESLLTTLYFVWLGIIVISFGVGQYWYKYGSTLQKQSSKADHRKSMTTFLVDKKVENLPFFTIEEINERVAQGACLVMMDGYVFDIRKWIQHHPGGVKILEAVVGTDIGDDFYGRHKLDELEEGDKKDTRLRKKKTIFNSIIGDYMTDNYKKKGLGDYVSQLFPASISIVKHNHSRFAAEKLASMLVGRLIDERDSIGRTDTQTKRRGQFLGSTLNPKPTQQLQNHLYRRYVVNRITVVTLPASKATVKRFDISILHPIKSMEPFQPGEYVEIQARYENQIIVRAITPIQGTLSKSFYFYAKLYPDGLMSKFLDDLQPGAQVKVRGPLYNVTTDTILNPIERFSTTHRSALSTASSETVANSTQLYEIPRPLRNATRPEFGCWDTLYMVAGGSGITPMLQLIYYHLENGKKEGSKNNHMHLLYSSSSIFDVIDGYTLDHLIKKAKGRLTITHVLSTPCENWNGLTGHIDHHILRKWICTYPGNNDSPLQLDASLENKDLMTPRTPETPGHEFEDTISLPQTVAILDSEKREPEPDITVTSEQVKNSEHITKFLDEAIPEFVPKSSLRHSKTKPKRSTQISPNGQLVGDSDFQTSSPVTATAYPSIPSASGSLSTIDLPQDQGSPWWHSDEPRPHTNI</sequence>
<keyword evidence="5" id="KW-0285">Flavoprotein</keyword>
<evidence type="ECO:0000256" key="10">
    <source>
        <dbReference type="ARBA" id="ARBA00023002"/>
    </source>
</evidence>
<comment type="cofactor">
    <cofactor evidence="1">
        <name>FAD</name>
        <dbReference type="ChEBI" id="CHEBI:57692"/>
    </cofactor>
</comment>
<dbReference type="SUPFAM" id="SSF63380">
    <property type="entry name" value="Riboflavin synthase domain-like"/>
    <property type="match status" value="1"/>
</dbReference>
<reference evidence="17 18" key="1">
    <citation type="submission" date="2023-04" db="EMBL/GenBank/DDBJ databases">
        <title>Genome of Basidiobolus ranarum AG-B5.</title>
        <authorList>
            <person name="Stajich J.E."/>
            <person name="Carter-House D."/>
            <person name="Gryganskyi A."/>
        </authorList>
    </citation>
    <scope>NUCLEOTIDE SEQUENCE [LARGE SCALE GENOMIC DNA]</scope>
    <source>
        <strain evidence="17 18">AG-B5</strain>
    </source>
</reference>
<dbReference type="PANTHER" id="PTHR19370:SF185">
    <property type="entry name" value="NADH-CYTOCHROME B5 REDUCTASE"/>
    <property type="match status" value="1"/>
</dbReference>
<dbReference type="PROSITE" id="PS50255">
    <property type="entry name" value="CYTOCHROME_B5_2"/>
    <property type="match status" value="1"/>
</dbReference>
<dbReference type="InterPro" id="IPR006593">
    <property type="entry name" value="Cyt_b561/ferric_Rdtase_TM"/>
</dbReference>
<feature type="compositionally biased region" description="Polar residues" evidence="12">
    <location>
        <begin position="708"/>
        <end position="724"/>
    </location>
</feature>
<dbReference type="InterPro" id="IPR008333">
    <property type="entry name" value="Cbr1-like_FAD-bd_dom"/>
</dbReference>
<name>A0ABR2VMB8_9FUNG</name>
<proteinExistence type="inferred from homology"/>
<feature type="compositionally biased region" description="Basic residues" evidence="12">
    <location>
        <begin position="667"/>
        <end position="677"/>
    </location>
</feature>
<evidence type="ECO:0008006" key="19">
    <source>
        <dbReference type="Google" id="ProtNLM"/>
    </source>
</evidence>
<dbReference type="SMART" id="SM01117">
    <property type="entry name" value="Cyt-b5"/>
    <property type="match status" value="1"/>
</dbReference>
<feature type="domain" description="FAD-binding FR-type" evidence="16">
    <location>
        <begin position="328"/>
        <end position="436"/>
    </location>
</feature>
<keyword evidence="6 13" id="KW-0812">Transmembrane</keyword>
<feature type="transmembrane region" description="Helical" evidence="13">
    <location>
        <begin position="79"/>
        <end position="99"/>
    </location>
</feature>
<gene>
    <name evidence="17" type="ORF">K7432_015928</name>
</gene>
<dbReference type="Pfam" id="PF00175">
    <property type="entry name" value="NAD_binding_1"/>
    <property type="match status" value="1"/>
</dbReference>
<evidence type="ECO:0000259" key="16">
    <source>
        <dbReference type="PROSITE" id="PS51384"/>
    </source>
</evidence>
<evidence type="ECO:0000313" key="17">
    <source>
        <dbReference type="EMBL" id="KAK9680466.1"/>
    </source>
</evidence>
<feature type="domain" description="Cytochrome b561" evidence="15">
    <location>
        <begin position="1"/>
        <end position="131"/>
    </location>
</feature>
<feature type="non-terminal residue" evidence="17">
    <location>
        <position position="739"/>
    </location>
</feature>
<keyword evidence="10" id="KW-0560">Oxidoreductase</keyword>
<keyword evidence="9 13" id="KW-1133">Transmembrane helix</keyword>
<feature type="transmembrane region" description="Helical" evidence="13">
    <location>
        <begin position="111"/>
        <end position="129"/>
    </location>
</feature>
<dbReference type="Gene3D" id="3.40.50.80">
    <property type="entry name" value="Nucleotide-binding domain of ferredoxin-NADP reductase (FNR) module"/>
    <property type="match status" value="1"/>
</dbReference>
<evidence type="ECO:0000256" key="12">
    <source>
        <dbReference type="SAM" id="MobiDB-lite"/>
    </source>
</evidence>
<dbReference type="InterPro" id="IPR017938">
    <property type="entry name" value="Riboflavin_synthase-like_b-brl"/>
</dbReference>
<evidence type="ECO:0000256" key="2">
    <source>
        <dbReference type="ARBA" id="ARBA00004370"/>
    </source>
</evidence>
<evidence type="ECO:0000256" key="3">
    <source>
        <dbReference type="ARBA" id="ARBA00006105"/>
    </source>
</evidence>
<evidence type="ECO:0000256" key="1">
    <source>
        <dbReference type="ARBA" id="ARBA00001974"/>
    </source>
</evidence>
<keyword evidence="8" id="KW-0249">Electron transport</keyword>
<dbReference type="Gene3D" id="1.20.120.1770">
    <property type="match status" value="1"/>
</dbReference>
<dbReference type="PROSITE" id="PS50939">
    <property type="entry name" value="CYTOCHROME_B561"/>
    <property type="match status" value="1"/>
</dbReference>
<evidence type="ECO:0000256" key="9">
    <source>
        <dbReference type="ARBA" id="ARBA00022989"/>
    </source>
</evidence>
<dbReference type="InterPro" id="IPR001199">
    <property type="entry name" value="Cyt_B5-like_heme/steroid-bd"/>
</dbReference>
<comment type="similarity">
    <text evidence="3">Belongs to the flavoprotein pyridine nucleotide cytochrome reductase family.</text>
</comment>
<dbReference type="Gene3D" id="2.40.30.10">
    <property type="entry name" value="Translation factors"/>
    <property type="match status" value="1"/>
</dbReference>
<evidence type="ECO:0000313" key="18">
    <source>
        <dbReference type="Proteomes" id="UP001479436"/>
    </source>
</evidence>
<evidence type="ECO:0000259" key="14">
    <source>
        <dbReference type="PROSITE" id="PS50255"/>
    </source>
</evidence>
<dbReference type="CDD" id="cd08760">
    <property type="entry name" value="Cyt_b561_FRRS1_like"/>
    <property type="match status" value="1"/>
</dbReference>
<feature type="domain" description="Cytochrome b5 heme-binding" evidence="14">
    <location>
        <begin position="160"/>
        <end position="218"/>
    </location>
</feature>
<dbReference type="Pfam" id="PF00970">
    <property type="entry name" value="FAD_binding_6"/>
    <property type="match status" value="1"/>
</dbReference>
<dbReference type="SUPFAM" id="SSF52343">
    <property type="entry name" value="Ferredoxin reductase-like, C-terminal NADP-linked domain"/>
    <property type="match status" value="1"/>
</dbReference>